<feature type="transmembrane region" description="Helical" evidence="2">
    <location>
        <begin position="127"/>
        <end position="147"/>
    </location>
</feature>
<evidence type="ECO:0000259" key="3">
    <source>
        <dbReference type="Pfam" id="PF24035"/>
    </source>
</evidence>
<evidence type="ECO:0000256" key="2">
    <source>
        <dbReference type="SAM" id="Phobius"/>
    </source>
</evidence>
<protein>
    <recommendedName>
        <fullName evidence="3">DUF7344 domain-containing protein</fullName>
    </recommendedName>
</protein>
<dbReference type="Pfam" id="PF24035">
    <property type="entry name" value="DUF7344"/>
    <property type="match status" value="1"/>
</dbReference>
<reference evidence="5" key="1">
    <citation type="submission" date="2016-10" db="EMBL/GenBank/DDBJ databases">
        <authorList>
            <person name="Varghese N."/>
            <person name="Submissions S."/>
        </authorList>
    </citation>
    <scope>NUCLEOTIDE SEQUENCE [LARGE SCALE GENOMIC DNA]</scope>
    <source>
        <strain evidence="5">CGMCC 1.7738</strain>
    </source>
</reference>
<evidence type="ECO:0000256" key="1">
    <source>
        <dbReference type="SAM" id="MobiDB-lite"/>
    </source>
</evidence>
<dbReference type="RefSeq" id="WP_089867828.1">
    <property type="nucleotide sequence ID" value="NZ_FOTC01000001.1"/>
</dbReference>
<feature type="compositionally biased region" description="Acidic residues" evidence="1">
    <location>
        <begin position="191"/>
        <end position="204"/>
    </location>
</feature>
<dbReference type="Proteomes" id="UP000199607">
    <property type="component" value="Unassembled WGS sequence"/>
</dbReference>
<evidence type="ECO:0000313" key="5">
    <source>
        <dbReference type="Proteomes" id="UP000199607"/>
    </source>
</evidence>
<gene>
    <name evidence="4" type="ORF">SAMN04487950_1553</name>
</gene>
<dbReference type="InterPro" id="IPR055768">
    <property type="entry name" value="DUF7344"/>
</dbReference>
<dbReference type="AlphaFoldDB" id="A0A1I4D492"/>
<feature type="domain" description="DUF7344" evidence="3">
    <location>
        <begin position="23"/>
        <end position="101"/>
    </location>
</feature>
<proteinExistence type="predicted"/>
<feature type="region of interest" description="Disordered" evidence="1">
    <location>
        <begin position="181"/>
        <end position="225"/>
    </location>
</feature>
<keyword evidence="2" id="KW-0472">Membrane</keyword>
<name>A0A1I4D492_9EURY</name>
<organism evidence="4 5">
    <name type="scientific">Halogranum rubrum</name>
    <dbReference type="NCBI Taxonomy" id="553466"/>
    <lineage>
        <taxon>Archaea</taxon>
        <taxon>Methanobacteriati</taxon>
        <taxon>Methanobacteriota</taxon>
        <taxon>Stenosarchaea group</taxon>
        <taxon>Halobacteria</taxon>
        <taxon>Halobacteriales</taxon>
        <taxon>Haloferacaceae</taxon>
    </lineage>
</organism>
<accession>A0A1I4D492</accession>
<evidence type="ECO:0000313" key="4">
    <source>
        <dbReference type="EMBL" id="SFK87237.1"/>
    </source>
</evidence>
<keyword evidence="5" id="KW-1185">Reference proteome</keyword>
<feature type="transmembrane region" description="Helical" evidence="2">
    <location>
        <begin position="153"/>
        <end position="170"/>
    </location>
</feature>
<keyword evidence="2" id="KW-0812">Transmembrane</keyword>
<dbReference type="EMBL" id="FOTC01000001">
    <property type="protein sequence ID" value="SFK87237.1"/>
    <property type="molecule type" value="Genomic_DNA"/>
</dbReference>
<keyword evidence="2" id="KW-1133">Transmembrane helix</keyword>
<sequence length="225" mass="24899">MGKKQIERPQTELAESLSKDTIFSTLSNQRRRYVIHYLKTDPEQVRIRDLAEQIAAWENDITIAELTYKQRKRVYTSLHQTHLPKMDDCGIVEYDRDRGLISLASGAADLDIYLEVVSKDDLPWSHFYLGLSGAALLLVGFAWMGILPASIPALGYAAFIALAFVVTAGVHSYRTSQMYLGGGDTRSDGTDSTDGDGTDTDTLPDPEPTRDNVVLAAGVDQSRQE</sequence>